<dbReference type="AlphaFoldDB" id="A0A8T0V0T4"/>
<dbReference type="EMBL" id="CM029041">
    <property type="protein sequence ID" value="KAG2630052.1"/>
    <property type="molecule type" value="Genomic_DNA"/>
</dbReference>
<dbReference type="Proteomes" id="UP000823388">
    <property type="component" value="Chromosome 3K"/>
</dbReference>
<keyword evidence="3" id="KW-1185">Reference proteome</keyword>
<feature type="region of interest" description="Disordered" evidence="1">
    <location>
        <begin position="106"/>
        <end position="136"/>
    </location>
</feature>
<gene>
    <name evidence="2" type="ORF">PVAP13_3KG517501</name>
</gene>
<protein>
    <submittedName>
        <fullName evidence="2">Uncharacterized protein</fullName>
    </submittedName>
</protein>
<feature type="region of interest" description="Disordered" evidence="1">
    <location>
        <begin position="43"/>
        <end position="89"/>
    </location>
</feature>
<feature type="region of interest" description="Disordered" evidence="1">
    <location>
        <begin position="1"/>
        <end position="30"/>
    </location>
</feature>
<reference evidence="2" key="1">
    <citation type="submission" date="2020-05" db="EMBL/GenBank/DDBJ databases">
        <title>WGS assembly of Panicum virgatum.</title>
        <authorList>
            <person name="Lovell J.T."/>
            <person name="Jenkins J."/>
            <person name="Shu S."/>
            <person name="Juenger T.E."/>
            <person name="Schmutz J."/>
        </authorList>
    </citation>
    <scope>NUCLEOTIDE SEQUENCE</scope>
    <source>
        <strain evidence="2">AP13</strain>
    </source>
</reference>
<proteinExistence type="predicted"/>
<comment type="caution">
    <text evidence="2">The sequence shown here is derived from an EMBL/GenBank/DDBJ whole genome shotgun (WGS) entry which is preliminary data.</text>
</comment>
<organism evidence="2 3">
    <name type="scientific">Panicum virgatum</name>
    <name type="common">Blackwell switchgrass</name>
    <dbReference type="NCBI Taxonomy" id="38727"/>
    <lineage>
        <taxon>Eukaryota</taxon>
        <taxon>Viridiplantae</taxon>
        <taxon>Streptophyta</taxon>
        <taxon>Embryophyta</taxon>
        <taxon>Tracheophyta</taxon>
        <taxon>Spermatophyta</taxon>
        <taxon>Magnoliopsida</taxon>
        <taxon>Liliopsida</taxon>
        <taxon>Poales</taxon>
        <taxon>Poaceae</taxon>
        <taxon>PACMAD clade</taxon>
        <taxon>Panicoideae</taxon>
        <taxon>Panicodae</taxon>
        <taxon>Paniceae</taxon>
        <taxon>Panicinae</taxon>
        <taxon>Panicum</taxon>
        <taxon>Panicum sect. Hiantes</taxon>
    </lineage>
</organism>
<feature type="compositionally biased region" description="Basic and acidic residues" evidence="1">
    <location>
        <begin position="7"/>
        <end position="19"/>
    </location>
</feature>
<accession>A0A8T0V0T4</accession>
<evidence type="ECO:0000313" key="2">
    <source>
        <dbReference type="EMBL" id="KAG2630052.1"/>
    </source>
</evidence>
<evidence type="ECO:0000313" key="3">
    <source>
        <dbReference type="Proteomes" id="UP000823388"/>
    </source>
</evidence>
<feature type="compositionally biased region" description="Basic and acidic residues" evidence="1">
    <location>
        <begin position="61"/>
        <end position="70"/>
    </location>
</feature>
<name>A0A8T0V0T4_PANVG</name>
<evidence type="ECO:0000256" key="1">
    <source>
        <dbReference type="SAM" id="MobiDB-lite"/>
    </source>
</evidence>
<sequence length="205" mass="21947">MPTGWRELSRRLQGGERHPQTPRRKHRMSGTAFALRPCTAAGIGVLPAPNLPRPSIADGEPMSRPHRAGDPGEVVSAAPDPRPPTRNRERWGEAGVAAWRGAPTQICGRRKEGPPHHRPSSSVGATVGDCPRKHRGATPSWWRGRVSAAWRAAVTATWVPAQICGRRGCGGDAAAAEQPADQPHEELQRAMAAVAPRPRRGGVVA</sequence>